<protein>
    <submittedName>
        <fullName evidence="2">Nuclear transport factor 2 family protein</fullName>
    </submittedName>
</protein>
<comment type="caution">
    <text evidence="2">The sequence shown here is derived from an EMBL/GenBank/DDBJ whole genome shotgun (WGS) entry which is preliminary data.</text>
</comment>
<sequence>MARNWVPDFYRDADTVDINKLAPWFDENIELRFGNAPPIHGHAMAVETLREFYKTINGMRHVPEHIVFESDTVAVQLGKVIYTTLDGRDISLPVSSHLRHTAKGTLDRLWIYIDIAPLYAPAE</sequence>
<dbReference type="InterPro" id="IPR032710">
    <property type="entry name" value="NTF2-like_dom_sf"/>
</dbReference>
<proteinExistence type="predicted"/>
<dbReference type="InterPro" id="IPR037401">
    <property type="entry name" value="SnoaL-like"/>
</dbReference>
<organism evidence="2 3">
    <name type="scientific">Kordiimonas pumila</name>
    <dbReference type="NCBI Taxonomy" id="2161677"/>
    <lineage>
        <taxon>Bacteria</taxon>
        <taxon>Pseudomonadati</taxon>
        <taxon>Pseudomonadota</taxon>
        <taxon>Alphaproteobacteria</taxon>
        <taxon>Kordiimonadales</taxon>
        <taxon>Kordiimonadaceae</taxon>
        <taxon>Kordiimonas</taxon>
    </lineage>
</organism>
<dbReference type="SUPFAM" id="SSF54427">
    <property type="entry name" value="NTF2-like"/>
    <property type="match status" value="1"/>
</dbReference>
<evidence type="ECO:0000313" key="2">
    <source>
        <dbReference type="EMBL" id="MFC3052864.1"/>
    </source>
</evidence>
<dbReference type="RefSeq" id="WP_194213499.1">
    <property type="nucleotide sequence ID" value="NZ_CP061205.1"/>
</dbReference>
<accession>A0ABV7D6P2</accession>
<feature type="domain" description="SnoaL-like" evidence="1">
    <location>
        <begin position="8"/>
        <end position="100"/>
    </location>
</feature>
<dbReference type="Gene3D" id="3.10.450.50">
    <property type="match status" value="1"/>
</dbReference>
<name>A0ABV7D6P2_9PROT</name>
<evidence type="ECO:0000313" key="3">
    <source>
        <dbReference type="Proteomes" id="UP001595444"/>
    </source>
</evidence>
<reference evidence="3" key="1">
    <citation type="journal article" date="2019" name="Int. J. Syst. Evol. Microbiol.">
        <title>The Global Catalogue of Microorganisms (GCM) 10K type strain sequencing project: providing services to taxonomists for standard genome sequencing and annotation.</title>
        <authorList>
            <consortium name="The Broad Institute Genomics Platform"/>
            <consortium name="The Broad Institute Genome Sequencing Center for Infectious Disease"/>
            <person name="Wu L."/>
            <person name="Ma J."/>
        </authorList>
    </citation>
    <scope>NUCLEOTIDE SEQUENCE [LARGE SCALE GENOMIC DNA]</scope>
    <source>
        <strain evidence="3">KCTC 62164</strain>
    </source>
</reference>
<evidence type="ECO:0000259" key="1">
    <source>
        <dbReference type="Pfam" id="PF12680"/>
    </source>
</evidence>
<keyword evidence="3" id="KW-1185">Reference proteome</keyword>
<dbReference type="EMBL" id="JBHRSL010000010">
    <property type="protein sequence ID" value="MFC3052864.1"/>
    <property type="molecule type" value="Genomic_DNA"/>
</dbReference>
<dbReference type="Proteomes" id="UP001595444">
    <property type="component" value="Unassembled WGS sequence"/>
</dbReference>
<dbReference type="Pfam" id="PF12680">
    <property type="entry name" value="SnoaL_2"/>
    <property type="match status" value="1"/>
</dbReference>
<gene>
    <name evidence="2" type="ORF">ACFOKA_13195</name>
</gene>